<proteinExistence type="predicted"/>
<evidence type="ECO:0000256" key="1">
    <source>
        <dbReference type="SAM" id="Coils"/>
    </source>
</evidence>
<comment type="caution">
    <text evidence="3">The sequence shown here is derived from an EMBL/GenBank/DDBJ whole genome shotgun (WGS) entry which is preliminary data.</text>
</comment>
<accession>A0AAN6YDV9</accession>
<protein>
    <submittedName>
        <fullName evidence="3">Uncharacterized protein</fullName>
    </submittedName>
</protein>
<reference evidence="3" key="2">
    <citation type="submission" date="2023-05" db="EMBL/GenBank/DDBJ databases">
        <authorList>
            <consortium name="Lawrence Berkeley National Laboratory"/>
            <person name="Steindorff A."/>
            <person name="Hensen N."/>
            <person name="Bonometti L."/>
            <person name="Westerberg I."/>
            <person name="Brannstrom I.O."/>
            <person name="Guillou S."/>
            <person name="Cros-Aarteil S."/>
            <person name="Calhoun S."/>
            <person name="Haridas S."/>
            <person name="Kuo A."/>
            <person name="Mondo S."/>
            <person name="Pangilinan J."/>
            <person name="Riley R."/>
            <person name="Labutti K."/>
            <person name="Andreopoulos B."/>
            <person name="Lipzen A."/>
            <person name="Chen C."/>
            <person name="Yanf M."/>
            <person name="Daum C."/>
            <person name="Ng V."/>
            <person name="Clum A."/>
            <person name="Ohm R."/>
            <person name="Martin F."/>
            <person name="Silar P."/>
            <person name="Natvig D."/>
            <person name="Lalanne C."/>
            <person name="Gautier V."/>
            <person name="Ament-Velasquez S.L."/>
            <person name="Kruys A."/>
            <person name="Hutchinson M.I."/>
            <person name="Powell A.J."/>
            <person name="Barry K."/>
            <person name="Miller A.N."/>
            <person name="Grigoriev I.V."/>
            <person name="Debuchy R."/>
            <person name="Gladieux P."/>
            <person name="Thoren M.H."/>
            <person name="Johannesson H."/>
        </authorList>
    </citation>
    <scope>NUCLEOTIDE SEQUENCE</scope>
    <source>
        <strain evidence="3">PSN293</strain>
    </source>
</reference>
<reference evidence="3" key="1">
    <citation type="journal article" date="2023" name="Mol. Phylogenet. Evol.">
        <title>Genome-scale phylogeny and comparative genomics of the fungal order Sordariales.</title>
        <authorList>
            <person name="Hensen N."/>
            <person name="Bonometti L."/>
            <person name="Westerberg I."/>
            <person name="Brannstrom I.O."/>
            <person name="Guillou S."/>
            <person name="Cros-Aarteil S."/>
            <person name="Calhoun S."/>
            <person name="Haridas S."/>
            <person name="Kuo A."/>
            <person name="Mondo S."/>
            <person name="Pangilinan J."/>
            <person name="Riley R."/>
            <person name="LaButti K."/>
            <person name="Andreopoulos B."/>
            <person name="Lipzen A."/>
            <person name="Chen C."/>
            <person name="Yan M."/>
            <person name="Daum C."/>
            <person name="Ng V."/>
            <person name="Clum A."/>
            <person name="Steindorff A."/>
            <person name="Ohm R.A."/>
            <person name="Martin F."/>
            <person name="Silar P."/>
            <person name="Natvig D.O."/>
            <person name="Lalanne C."/>
            <person name="Gautier V."/>
            <person name="Ament-Velasquez S.L."/>
            <person name="Kruys A."/>
            <person name="Hutchinson M.I."/>
            <person name="Powell A.J."/>
            <person name="Barry K."/>
            <person name="Miller A.N."/>
            <person name="Grigoriev I.V."/>
            <person name="Debuchy R."/>
            <person name="Gladieux P."/>
            <person name="Hiltunen Thoren M."/>
            <person name="Johannesson H."/>
        </authorList>
    </citation>
    <scope>NUCLEOTIDE SEQUENCE</scope>
    <source>
        <strain evidence="3">PSN293</strain>
    </source>
</reference>
<name>A0AAN6YDV9_9PEZI</name>
<evidence type="ECO:0000313" key="4">
    <source>
        <dbReference type="Proteomes" id="UP001301769"/>
    </source>
</evidence>
<evidence type="ECO:0000313" key="3">
    <source>
        <dbReference type="EMBL" id="KAK4216703.1"/>
    </source>
</evidence>
<evidence type="ECO:0000256" key="2">
    <source>
        <dbReference type="SAM" id="MobiDB-lite"/>
    </source>
</evidence>
<dbReference type="AlphaFoldDB" id="A0AAN6YDV9"/>
<organism evidence="3 4">
    <name type="scientific">Rhypophila decipiens</name>
    <dbReference type="NCBI Taxonomy" id="261697"/>
    <lineage>
        <taxon>Eukaryota</taxon>
        <taxon>Fungi</taxon>
        <taxon>Dikarya</taxon>
        <taxon>Ascomycota</taxon>
        <taxon>Pezizomycotina</taxon>
        <taxon>Sordariomycetes</taxon>
        <taxon>Sordariomycetidae</taxon>
        <taxon>Sordariales</taxon>
        <taxon>Naviculisporaceae</taxon>
        <taxon>Rhypophila</taxon>
    </lineage>
</organism>
<dbReference type="Proteomes" id="UP001301769">
    <property type="component" value="Unassembled WGS sequence"/>
</dbReference>
<keyword evidence="4" id="KW-1185">Reference proteome</keyword>
<feature type="coiled-coil region" evidence="1">
    <location>
        <begin position="20"/>
        <end position="50"/>
    </location>
</feature>
<feature type="region of interest" description="Disordered" evidence="2">
    <location>
        <begin position="101"/>
        <end position="120"/>
    </location>
</feature>
<dbReference type="EMBL" id="MU858066">
    <property type="protein sequence ID" value="KAK4216703.1"/>
    <property type="molecule type" value="Genomic_DNA"/>
</dbReference>
<gene>
    <name evidence="3" type="ORF">QBC37DRAFT_370803</name>
</gene>
<keyword evidence="1" id="KW-0175">Coiled coil</keyword>
<sequence>MANNQMAGAAPGAAASAAANKDIIDNEERLEDAMEHLKELHLQLRQLRSAIPRMLSPLYSKHASPEAYFSAFNQSVADTRKEVQDFKEALTGEETNKILKHVAASRRAKPAGIKPWRYSDDPEWTTVKRVKREESAPN</sequence>